<gene>
    <name evidence="4" type="ORF">M427DRAFT_212945</name>
</gene>
<evidence type="ECO:0008006" key="6">
    <source>
        <dbReference type="Google" id="ProtNLM"/>
    </source>
</evidence>
<sequence length="1130" mass="118344">MMAALLPPTSLAFPNGTAPSALSAFAHHAPLVPVPAAVVEHMSPPDCEPGFPLHNLVLAQGQGQGRHRSESTVSSSSSSAQKGWRSQRFCAYPLSIVFRFTAPKPVHIAAIQILAHHALVPSRLEFWITEDVGLEDAGKGGGTGKAPTFAPLGHVLLSDPSLRPYPARELKTVRIDPPRLARGCKVVVGGCWVSGGNLWGQASILSISFLTPSDPPSPLSPHRPLALPAAESARPGEISLPDMSSLPAPLSKRITEALASPPPSVGLPTSMPLPLPQVKDVNSAPQPPVHETSPQPPVRFHWDPAIAELATDIERKRADAVAVEDYLQASLLTPILADLRRASESLCRIRQDKLRAVAGEDFATAERWRREEERIVGEVSEKVHREVRVSGSGSRERKSSSDRASPQRPRVPPREDPGPTSQPSLVQQPGFAGDPDDRPIKPKEGYSGWTPKGSDMALAAKVGTPGAGAPVAPKGRRSPAKTKRAAQVRGSADDIDNDDGDKTSSPVRAARPSPADGPVRRRGSPTRGSPGGGPPASPPSSSALGPPDEPDPIPLDASPDVRAAADTLGDVVVASALTRRSAAVAEWGLDRIADLLDGKGASPTSSPRGAPVDSTTLAAAALVARTCLGDARDRVALRAVRVLLAVLARCTSSCPASSVVPRETPGALVDKIEHSLASAGAGRVAREAEGLLGELAVSGMAKDVGGAITRAIPTGRGRAAHPRVAKGRAMCVAAVVKRAGTHLGGGGDGIGMGVVHGFALVVMKHPAGDAREAGVQMLVEAVKACKTGVVEAADKVAGWLERGGVRGRAVEAVREVAGKGGGKGRSSPSPPQNPAARRTAQLQSLLEEQRELRDKMAGNVPRQAPSGVRERDGHGSDVPERSGQRTKRTGQGQSAKGATKGAGGKKKGAGGSAQAAGGKDGRKVYTKNEEVYAGDWNIDKACVFCLEQNESFNEEALDLHYWKDCPMLANCPRCKQIVEVPTLSEHVLRECSGVKHGQVLECPRCKEPVDAGEFKAHVATKKCQVAPRPPAARCPLCHADVARGDSDDCWREHLIGVCPANGRRVRRAGARAVRQAEARRGDDGEDGEDGEGGDGDGDGYGREDVGSDGGGGAGEEEGRHGFFERMFGRR</sequence>
<feature type="compositionally biased region" description="Basic and acidic residues" evidence="1">
    <location>
        <begin position="868"/>
        <end position="883"/>
    </location>
</feature>
<evidence type="ECO:0000259" key="2">
    <source>
        <dbReference type="Pfam" id="PF21038"/>
    </source>
</evidence>
<dbReference type="InterPro" id="IPR052607">
    <property type="entry name" value="CEP104-like"/>
</dbReference>
<dbReference type="PANTHER" id="PTHR13371:SF0">
    <property type="entry name" value="CENTROSOMAL PROTEIN OF 104 KDA"/>
    <property type="match status" value="1"/>
</dbReference>
<evidence type="ECO:0000313" key="4">
    <source>
        <dbReference type="EMBL" id="KXS09762.1"/>
    </source>
</evidence>
<protein>
    <recommendedName>
        <fullName evidence="6">TOG domain-containing protein</fullName>
    </recommendedName>
</protein>
<dbReference type="EMBL" id="KQ965850">
    <property type="protein sequence ID" value="KXS09762.1"/>
    <property type="molecule type" value="Genomic_DNA"/>
</dbReference>
<feature type="region of interest" description="Disordered" evidence="1">
    <location>
        <begin position="385"/>
        <end position="559"/>
    </location>
</feature>
<feature type="compositionally biased region" description="Basic residues" evidence="1">
    <location>
        <begin position="474"/>
        <end position="486"/>
    </location>
</feature>
<keyword evidence="5" id="KW-1185">Reference proteome</keyword>
<feature type="region of interest" description="Disordered" evidence="1">
    <location>
        <begin position="258"/>
        <end position="299"/>
    </location>
</feature>
<proteinExistence type="predicted"/>
<dbReference type="InterPro" id="IPR048738">
    <property type="entry name" value="CEP104_Znf"/>
</dbReference>
<dbReference type="Pfam" id="PF21038">
    <property type="entry name" value="CEP104_N"/>
    <property type="match status" value="1"/>
</dbReference>
<organism evidence="4 5">
    <name type="scientific">Gonapodya prolifera (strain JEL478)</name>
    <name type="common">Monoblepharis prolifera</name>
    <dbReference type="NCBI Taxonomy" id="1344416"/>
    <lineage>
        <taxon>Eukaryota</taxon>
        <taxon>Fungi</taxon>
        <taxon>Fungi incertae sedis</taxon>
        <taxon>Chytridiomycota</taxon>
        <taxon>Chytridiomycota incertae sedis</taxon>
        <taxon>Monoblepharidomycetes</taxon>
        <taxon>Monoblepharidales</taxon>
        <taxon>Gonapodyaceae</taxon>
        <taxon>Gonapodya</taxon>
    </lineage>
</organism>
<dbReference type="InterPro" id="IPR048739">
    <property type="entry name" value="CEP104_N"/>
</dbReference>
<feature type="domain" description="Centrosomal protein CEP104 N-terminal" evidence="2">
    <location>
        <begin position="83"/>
        <end position="210"/>
    </location>
</feature>
<feature type="compositionally biased region" description="Basic and acidic residues" evidence="1">
    <location>
        <begin position="435"/>
        <end position="444"/>
    </location>
</feature>
<feature type="compositionally biased region" description="Basic and acidic residues" evidence="1">
    <location>
        <begin position="385"/>
        <end position="401"/>
    </location>
</feature>
<feature type="domain" description="Centrosomal protein CEP104 Zn finger" evidence="3">
    <location>
        <begin position="942"/>
        <end position="1055"/>
    </location>
</feature>
<evidence type="ECO:0000259" key="3">
    <source>
        <dbReference type="Pfam" id="PF21039"/>
    </source>
</evidence>
<dbReference type="AlphaFoldDB" id="A0A138ZZ20"/>
<name>A0A138ZZ20_GONPJ</name>
<feature type="compositionally biased region" description="Low complexity" evidence="1">
    <location>
        <begin position="890"/>
        <end position="899"/>
    </location>
</feature>
<dbReference type="Pfam" id="PF21040">
    <property type="entry name" value="CEP104-like_TOG"/>
    <property type="match status" value="1"/>
</dbReference>
<dbReference type="Proteomes" id="UP000070544">
    <property type="component" value="Unassembled WGS sequence"/>
</dbReference>
<reference evidence="4 5" key="1">
    <citation type="journal article" date="2015" name="Genome Biol. Evol.">
        <title>Phylogenomic analyses indicate that early fungi evolved digesting cell walls of algal ancestors of land plants.</title>
        <authorList>
            <person name="Chang Y."/>
            <person name="Wang S."/>
            <person name="Sekimoto S."/>
            <person name="Aerts A.L."/>
            <person name="Choi C."/>
            <person name="Clum A."/>
            <person name="LaButti K.M."/>
            <person name="Lindquist E.A."/>
            <person name="Yee Ngan C."/>
            <person name="Ohm R.A."/>
            <person name="Salamov A.A."/>
            <person name="Grigoriev I.V."/>
            <person name="Spatafora J.W."/>
            <person name="Berbee M.L."/>
        </authorList>
    </citation>
    <scope>NUCLEOTIDE SEQUENCE [LARGE SCALE GENOMIC DNA]</scope>
    <source>
        <strain evidence="4 5">JEL478</strain>
    </source>
</reference>
<feature type="region of interest" description="Disordered" evidence="1">
    <location>
        <begin position="1072"/>
        <end position="1130"/>
    </location>
</feature>
<evidence type="ECO:0000313" key="5">
    <source>
        <dbReference type="Proteomes" id="UP000070544"/>
    </source>
</evidence>
<accession>A0A138ZZ20</accession>
<evidence type="ECO:0000256" key="1">
    <source>
        <dbReference type="SAM" id="MobiDB-lite"/>
    </source>
</evidence>
<dbReference type="PANTHER" id="PTHR13371">
    <property type="entry name" value="GLYCINE-, GLUTAMATE-, THIENYLCYCLOHEXYLPIPERIDINE-BINDING PROTEIN"/>
    <property type="match status" value="1"/>
</dbReference>
<dbReference type="OrthoDB" id="66599at2759"/>
<feature type="compositionally biased region" description="Acidic residues" evidence="1">
    <location>
        <begin position="1083"/>
        <end position="1097"/>
    </location>
</feature>
<dbReference type="Pfam" id="PF21039">
    <property type="entry name" value="CEP104_ZnF"/>
    <property type="match status" value="1"/>
</dbReference>
<feature type="compositionally biased region" description="Basic and acidic residues" evidence="1">
    <location>
        <begin position="1116"/>
        <end position="1130"/>
    </location>
</feature>
<feature type="region of interest" description="Disordered" evidence="1">
    <location>
        <begin position="854"/>
        <end position="921"/>
    </location>
</feature>
<feature type="region of interest" description="Disordered" evidence="1">
    <location>
        <begin position="815"/>
        <end position="840"/>
    </location>
</feature>
<dbReference type="GO" id="GO:0005929">
    <property type="term" value="C:cilium"/>
    <property type="evidence" value="ECO:0007669"/>
    <property type="project" value="TreeGrafter"/>
</dbReference>
<feature type="compositionally biased region" description="Pro residues" evidence="1">
    <location>
        <begin position="260"/>
        <end position="275"/>
    </location>
</feature>